<dbReference type="SUPFAM" id="SSF102114">
    <property type="entry name" value="Radical SAM enzymes"/>
    <property type="match status" value="1"/>
</dbReference>
<evidence type="ECO:0000256" key="12">
    <source>
        <dbReference type="HAMAP-Rule" id="MF_01225"/>
    </source>
</evidence>
<dbReference type="InterPro" id="IPR006638">
    <property type="entry name" value="Elp3/MiaA/NifB-like_rSAM"/>
</dbReference>
<feature type="binding site" evidence="12">
    <location>
        <position position="255"/>
    </location>
    <ligand>
        <name>[4Fe-4S] cluster</name>
        <dbReference type="ChEBI" id="CHEBI:49883"/>
        <label>2</label>
        <note>4Fe-4S-substrate</note>
    </ligand>
</feature>
<dbReference type="InterPro" id="IPR013483">
    <property type="entry name" value="MoaA"/>
</dbReference>
<comment type="catalytic activity">
    <reaction evidence="11 12">
        <text>GTP + AH2 + S-adenosyl-L-methionine = (8S)-3',8-cyclo-7,8-dihydroguanosine 5'-triphosphate + 5'-deoxyadenosine + L-methionine + A + H(+)</text>
        <dbReference type="Rhea" id="RHEA:49576"/>
        <dbReference type="ChEBI" id="CHEBI:13193"/>
        <dbReference type="ChEBI" id="CHEBI:15378"/>
        <dbReference type="ChEBI" id="CHEBI:17319"/>
        <dbReference type="ChEBI" id="CHEBI:17499"/>
        <dbReference type="ChEBI" id="CHEBI:37565"/>
        <dbReference type="ChEBI" id="CHEBI:57844"/>
        <dbReference type="ChEBI" id="CHEBI:59789"/>
        <dbReference type="ChEBI" id="CHEBI:131766"/>
        <dbReference type="EC" id="4.1.99.22"/>
    </reaction>
</comment>
<dbReference type="CDD" id="cd01335">
    <property type="entry name" value="Radical_SAM"/>
    <property type="match status" value="1"/>
</dbReference>
<keyword evidence="10 12" id="KW-0456">Lyase</keyword>
<dbReference type="SMART" id="SM00729">
    <property type="entry name" value="Elp3"/>
    <property type="match status" value="1"/>
</dbReference>
<comment type="similarity">
    <text evidence="12">Belongs to the radical SAM superfamily. MoaA family.</text>
</comment>
<comment type="subunit">
    <text evidence="12">Monomer and homodimer.</text>
</comment>
<reference evidence="14" key="1">
    <citation type="submission" date="2020-10" db="EMBL/GenBank/DDBJ databases">
        <authorList>
            <person name="Gilroy R."/>
        </authorList>
    </citation>
    <scope>NUCLEOTIDE SEQUENCE</scope>
    <source>
        <strain evidence="14">11300</strain>
    </source>
</reference>
<feature type="binding site" evidence="12">
    <location>
        <position position="26"/>
    </location>
    <ligand>
        <name>S-adenosyl-L-methionine</name>
        <dbReference type="ChEBI" id="CHEBI:59789"/>
    </ligand>
</feature>
<dbReference type="HAMAP" id="MF_01225_B">
    <property type="entry name" value="MoaA_B"/>
    <property type="match status" value="1"/>
</dbReference>
<name>A0A9D1I6I3_9FIRM</name>
<feature type="binding site" evidence="12">
    <location>
        <position position="24"/>
    </location>
    <ligand>
        <name>[4Fe-4S] cluster</name>
        <dbReference type="ChEBI" id="CHEBI:49883"/>
        <label>1</label>
        <note>4Fe-4S-S-AdoMet</note>
    </ligand>
</feature>
<dbReference type="GO" id="GO:0051539">
    <property type="term" value="F:4 iron, 4 sulfur cluster binding"/>
    <property type="evidence" value="ECO:0007669"/>
    <property type="project" value="UniProtKB-UniRule"/>
</dbReference>
<feature type="binding site" evidence="12">
    <location>
        <position position="269"/>
    </location>
    <ligand>
        <name>[4Fe-4S] cluster</name>
        <dbReference type="ChEBI" id="CHEBI:49883"/>
        <label>2</label>
        <note>4Fe-4S-substrate</note>
    </ligand>
</feature>
<dbReference type="PANTHER" id="PTHR22960">
    <property type="entry name" value="MOLYBDOPTERIN COFACTOR SYNTHESIS PROTEIN A"/>
    <property type="match status" value="1"/>
</dbReference>
<comment type="pathway">
    <text evidence="12">Cofactor biosynthesis; molybdopterin biosynthesis.</text>
</comment>
<organism evidence="14 15">
    <name type="scientific">Candidatus Fimisoma avicola</name>
    <dbReference type="NCBI Taxonomy" id="2840826"/>
    <lineage>
        <taxon>Bacteria</taxon>
        <taxon>Bacillati</taxon>
        <taxon>Bacillota</taxon>
        <taxon>Clostridia</taxon>
        <taxon>Eubacteriales</taxon>
        <taxon>Candidatus Fimisoma</taxon>
    </lineage>
</organism>
<evidence type="ECO:0000256" key="10">
    <source>
        <dbReference type="ARBA" id="ARBA00023239"/>
    </source>
</evidence>
<dbReference type="GO" id="GO:0061798">
    <property type="term" value="F:GTP 3',8'-cyclase activity"/>
    <property type="evidence" value="ECO:0007669"/>
    <property type="project" value="UniProtKB-UniRule"/>
</dbReference>
<proteinExistence type="inferred from homology"/>
<dbReference type="CDD" id="cd21117">
    <property type="entry name" value="Twitch_MoaA"/>
    <property type="match status" value="1"/>
</dbReference>
<sequence length="326" mass="35830">MKDSYGREINYIRISVTDRCNLRCRYCMPPEGVRFARSDKLLTFGEIVRIADICGRMGIVNIRLTGGEPLVRKDISFLIRELKSLPATKNLRLTTNGILLSGMLGGLAKAGLDGVNISLDTLDREKYRMLTGYDGLEHVRDAVKKALDMGCFSVKTNTVMLAGINDSELPDIAAMACNDSLMVRFIEVMPIGLGKKYAGISAGEVMKRISQVFGRPVPSRTASEGCGPAVYYRFPGLKGQIGFISPLSEGFCPGCNKIRLTAEGRLKPCLQYGDGYDLRQIMRKGCTDDDIAALIQEAVMSKPLCHHFEEKNLPGEEKDLMSQIGG</sequence>
<evidence type="ECO:0000256" key="1">
    <source>
        <dbReference type="ARBA" id="ARBA00012167"/>
    </source>
</evidence>
<accession>A0A9D1I6I3</accession>
<feature type="binding site" evidence="12">
    <location>
        <position position="63"/>
    </location>
    <ligand>
        <name>GTP</name>
        <dbReference type="ChEBI" id="CHEBI:37565"/>
    </ligand>
</feature>
<dbReference type="PROSITE" id="PS01305">
    <property type="entry name" value="MOAA_NIFB_PQQE"/>
    <property type="match status" value="1"/>
</dbReference>
<dbReference type="GO" id="GO:0046872">
    <property type="term" value="F:metal ion binding"/>
    <property type="evidence" value="ECO:0007669"/>
    <property type="project" value="UniProtKB-KW"/>
</dbReference>
<comment type="cofactor">
    <cofactor evidence="12">
        <name>[4Fe-4S] cluster</name>
        <dbReference type="ChEBI" id="CHEBI:49883"/>
    </cofactor>
    <text evidence="12">Binds 2 [4Fe-4S] clusters. Binds 1 [4Fe-4S] cluster coordinated with 3 cysteines and an exchangeable S-adenosyl-L-methionine and 1 [4Fe-4S] cluster coordinated with 3 cysteines and the GTP-derived substrate.</text>
</comment>
<evidence type="ECO:0000256" key="3">
    <source>
        <dbReference type="ARBA" id="ARBA00022691"/>
    </source>
</evidence>
<evidence type="ECO:0000259" key="13">
    <source>
        <dbReference type="PROSITE" id="PS51918"/>
    </source>
</evidence>
<evidence type="ECO:0000256" key="2">
    <source>
        <dbReference type="ARBA" id="ARBA00022485"/>
    </source>
</evidence>
<evidence type="ECO:0000256" key="6">
    <source>
        <dbReference type="ARBA" id="ARBA00023004"/>
    </source>
</evidence>
<keyword evidence="4 12" id="KW-0479">Metal-binding</keyword>
<dbReference type="PROSITE" id="PS51918">
    <property type="entry name" value="RADICAL_SAM"/>
    <property type="match status" value="1"/>
</dbReference>
<gene>
    <name evidence="12 14" type="primary">moaA</name>
    <name evidence="14" type="ORF">IAD16_05830</name>
</gene>
<evidence type="ECO:0000256" key="11">
    <source>
        <dbReference type="ARBA" id="ARBA00048697"/>
    </source>
</evidence>
<dbReference type="Pfam" id="PF06463">
    <property type="entry name" value="Mob_synth_C"/>
    <property type="match status" value="1"/>
</dbReference>
<keyword evidence="9 12" id="KW-0501">Molybdenum cofactor biosynthesis</keyword>
<feature type="binding site" evidence="12">
    <location>
        <begin position="257"/>
        <end position="259"/>
    </location>
    <ligand>
        <name>GTP</name>
        <dbReference type="ChEBI" id="CHEBI:37565"/>
    </ligand>
</feature>
<keyword evidence="6 12" id="KW-0408">Iron</keyword>
<dbReference type="Proteomes" id="UP000824091">
    <property type="component" value="Unassembled WGS sequence"/>
</dbReference>
<protein>
    <recommendedName>
        <fullName evidence="1 12">GTP 3',8-cyclase</fullName>
        <ecNumber evidence="1 12">4.1.99.22</ecNumber>
    </recommendedName>
    <alternativeName>
        <fullName evidence="12">Molybdenum cofactor biosynthesis protein A</fullName>
    </alternativeName>
</protein>
<reference evidence="14" key="2">
    <citation type="journal article" date="2021" name="PeerJ">
        <title>Extensive microbial diversity within the chicken gut microbiome revealed by metagenomics and culture.</title>
        <authorList>
            <person name="Gilroy R."/>
            <person name="Ravi A."/>
            <person name="Getino M."/>
            <person name="Pursley I."/>
            <person name="Horton D.L."/>
            <person name="Alikhan N.F."/>
            <person name="Baker D."/>
            <person name="Gharbi K."/>
            <person name="Hall N."/>
            <person name="Watson M."/>
            <person name="Adriaenssens E.M."/>
            <person name="Foster-Nyarko E."/>
            <person name="Jarju S."/>
            <person name="Secka A."/>
            <person name="Antonio M."/>
            <person name="Oren A."/>
            <person name="Chaudhuri R.R."/>
            <person name="La Ragione R."/>
            <person name="Hildebrand F."/>
            <person name="Pallen M.J."/>
        </authorList>
    </citation>
    <scope>NUCLEOTIDE SEQUENCE</scope>
    <source>
        <strain evidence="14">11300</strain>
    </source>
</reference>
<comment type="function">
    <text evidence="12">Catalyzes the cyclization of GTP to (8S)-3',8-cyclo-7,8-dihydroguanosine 5'-triphosphate.</text>
</comment>
<dbReference type="SFLD" id="SFLDG01383">
    <property type="entry name" value="cyclic_pyranopterin_phosphate"/>
    <property type="match status" value="1"/>
</dbReference>
<dbReference type="SFLD" id="SFLDG01067">
    <property type="entry name" value="SPASM/twitch_domain_containing"/>
    <property type="match status" value="1"/>
</dbReference>
<evidence type="ECO:0000313" key="15">
    <source>
        <dbReference type="Proteomes" id="UP000824091"/>
    </source>
</evidence>
<keyword evidence="2 12" id="KW-0004">4Fe-4S</keyword>
<evidence type="ECO:0000256" key="5">
    <source>
        <dbReference type="ARBA" id="ARBA00022741"/>
    </source>
</evidence>
<dbReference type="InterPro" id="IPR050105">
    <property type="entry name" value="MoCo_biosynth_MoaA/MoaC"/>
</dbReference>
<feature type="binding site" evidence="12">
    <location>
        <position position="94"/>
    </location>
    <ligand>
        <name>GTP</name>
        <dbReference type="ChEBI" id="CHEBI:37565"/>
    </ligand>
</feature>
<dbReference type="InterPro" id="IPR040064">
    <property type="entry name" value="MoaA-like"/>
</dbReference>
<dbReference type="GO" id="GO:1904047">
    <property type="term" value="F:S-adenosyl-L-methionine binding"/>
    <property type="evidence" value="ECO:0007669"/>
    <property type="project" value="UniProtKB-UniRule"/>
</dbReference>
<evidence type="ECO:0000256" key="7">
    <source>
        <dbReference type="ARBA" id="ARBA00023014"/>
    </source>
</evidence>
<evidence type="ECO:0000256" key="8">
    <source>
        <dbReference type="ARBA" id="ARBA00023134"/>
    </source>
</evidence>
<dbReference type="GO" id="GO:0006777">
    <property type="term" value="P:Mo-molybdopterin cofactor biosynthetic process"/>
    <property type="evidence" value="ECO:0007669"/>
    <property type="project" value="UniProtKB-UniRule"/>
</dbReference>
<dbReference type="NCBIfam" id="TIGR02666">
    <property type="entry name" value="moaA"/>
    <property type="match status" value="1"/>
</dbReference>
<feature type="binding site" evidence="12">
    <location>
        <position position="252"/>
    </location>
    <ligand>
        <name>[4Fe-4S] cluster</name>
        <dbReference type="ChEBI" id="CHEBI:49883"/>
        <label>2</label>
        <note>4Fe-4S-substrate</note>
    </ligand>
</feature>
<dbReference type="InterPro" id="IPR000385">
    <property type="entry name" value="MoaA_NifB_PqqE_Fe-S-bd_CS"/>
</dbReference>
<feature type="binding site" evidence="12">
    <location>
        <position position="67"/>
    </location>
    <ligand>
        <name>S-adenosyl-L-methionine</name>
        <dbReference type="ChEBI" id="CHEBI:59789"/>
    </ligand>
</feature>
<evidence type="ECO:0000256" key="4">
    <source>
        <dbReference type="ARBA" id="ARBA00022723"/>
    </source>
</evidence>
<dbReference type="EMBL" id="DVMO01000086">
    <property type="protein sequence ID" value="HIU27880.1"/>
    <property type="molecule type" value="Genomic_DNA"/>
</dbReference>
<keyword evidence="7 12" id="KW-0411">Iron-sulfur</keyword>
<dbReference type="InterPro" id="IPR013785">
    <property type="entry name" value="Aldolase_TIM"/>
</dbReference>
<keyword evidence="3 12" id="KW-0949">S-adenosyl-L-methionine</keyword>
<feature type="binding site" evidence="12">
    <location>
        <position position="13"/>
    </location>
    <ligand>
        <name>GTP</name>
        <dbReference type="ChEBI" id="CHEBI:37565"/>
    </ligand>
</feature>
<evidence type="ECO:0000256" key="9">
    <source>
        <dbReference type="ARBA" id="ARBA00023150"/>
    </source>
</evidence>
<dbReference type="InterPro" id="IPR058240">
    <property type="entry name" value="rSAM_sf"/>
</dbReference>
<dbReference type="PANTHER" id="PTHR22960:SF0">
    <property type="entry name" value="MOLYBDENUM COFACTOR BIOSYNTHESIS PROTEIN 1"/>
    <property type="match status" value="1"/>
</dbReference>
<feature type="binding site" evidence="12">
    <location>
        <position position="155"/>
    </location>
    <ligand>
        <name>GTP</name>
        <dbReference type="ChEBI" id="CHEBI:37565"/>
    </ligand>
</feature>
<feature type="binding site" evidence="12">
    <location>
        <position position="118"/>
    </location>
    <ligand>
        <name>S-adenosyl-L-methionine</name>
        <dbReference type="ChEBI" id="CHEBI:59789"/>
    </ligand>
</feature>
<dbReference type="GO" id="GO:0005525">
    <property type="term" value="F:GTP binding"/>
    <property type="evidence" value="ECO:0007669"/>
    <property type="project" value="UniProtKB-UniRule"/>
</dbReference>
<feature type="domain" description="Radical SAM core" evidence="13">
    <location>
        <begin position="4"/>
        <end position="216"/>
    </location>
</feature>
<keyword evidence="5 12" id="KW-0547">Nucleotide-binding</keyword>
<dbReference type="SFLD" id="SFLDS00029">
    <property type="entry name" value="Radical_SAM"/>
    <property type="match status" value="1"/>
</dbReference>
<comment type="caution">
    <text evidence="14">The sequence shown here is derived from an EMBL/GenBank/DDBJ whole genome shotgun (WGS) entry which is preliminary data.</text>
</comment>
<feature type="binding site" evidence="12">
    <location>
        <position position="20"/>
    </location>
    <ligand>
        <name>[4Fe-4S] cluster</name>
        <dbReference type="ChEBI" id="CHEBI:49883"/>
        <label>1</label>
        <note>4Fe-4S-S-AdoMet</note>
    </ligand>
</feature>
<evidence type="ECO:0000313" key="14">
    <source>
        <dbReference type="EMBL" id="HIU27880.1"/>
    </source>
</evidence>
<dbReference type="SFLD" id="SFLDG01386">
    <property type="entry name" value="main_SPASM_domain-containing"/>
    <property type="match status" value="1"/>
</dbReference>
<dbReference type="GO" id="GO:0061799">
    <property type="term" value="F:cyclic pyranopterin monophosphate synthase activity"/>
    <property type="evidence" value="ECO:0007669"/>
    <property type="project" value="TreeGrafter"/>
</dbReference>
<keyword evidence="8 12" id="KW-0342">GTP-binding</keyword>
<feature type="binding site" evidence="12">
    <location>
        <position position="189"/>
    </location>
    <ligand>
        <name>S-adenosyl-L-methionine</name>
        <dbReference type="ChEBI" id="CHEBI:59789"/>
    </ligand>
</feature>
<dbReference type="EC" id="4.1.99.22" evidence="1 12"/>
<dbReference type="Pfam" id="PF04055">
    <property type="entry name" value="Radical_SAM"/>
    <property type="match status" value="1"/>
</dbReference>
<dbReference type="AlphaFoldDB" id="A0A9D1I6I3"/>
<feature type="binding site" evidence="12">
    <location>
        <position position="27"/>
    </location>
    <ligand>
        <name>[4Fe-4S] cluster</name>
        <dbReference type="ChEBI" id="CHEBI:49883"/>
        <label>1</label>
        <note>4Fe-4S-S-AdoMet</note>
    </ligand>
</feature>
<dbReference type="Gene3D" id="3.20.20.70">
    <property type="entry name" value="Aldolase class I"/>
    <property type="match status" value="1"/>
</dbReference>
<dbReference type="InterPro" id="IPR007197">
    <property type="entry name" value="rSAM"/>
</dbReference>
<dbReference type="InterPro" id="IPR010505">
    <property type="entry name" value="MoaA_twitch"/>
</dbReference>